<keyword evidence="13" id="KW-0464">Manganese</keyword>
<feature type="domain" description="Helicase C-terminal" evidence="19">
    <location>
        <begin position="400"/>
        <end position="567"/>
    </location>
</feature>
<evidence type="ECO:0000256" key="3">
    <source>
        <dbReference type="ARBA" id="ARBA00022721"/>
    </source>
</evidence>
<keyword evidence="3" id="KW-0930">Antiviral protein</keyword>
<dbReference type="Gene3D" id="3.40.50.300">
    <property type="entry name" value="P-loop containing nucleotide triphosphate hydrolases"/>
    <property type="match status" value="2"/>
</dbReference>
<dbReference type="GO" id="GO:0046872">
    <property type="term" value="F:metal ion binding"/>
    <property type="evidence" value="ECO:0007669"/>
    <property type="project" value="UniProtKB-KW"/>
</dbReference>
<evidence type="ECO:0000256" key="4">
    <source>
        <dbReference type="ARBA" id="ARBA00022723"/>
    </source>
</evidence>
<dbReference type="GO" id="GO:0004386">
    <property type="term" value="F:helicase activity"/>
    <property type="evidence" value="ECO:0007669"/>
    <property type="project" value="UniProtKB-KW"/>
</dbReference>
<dbReference type="Pfam" id="PF00270">
    <property type="entry name" value="DEAD"/>
    <property type="match status" value="1"/>
</dbReference>
<organism evidence="21 22">
    <name type="scientific">Coccidioides posadasii RMSCC 3488</name>
    <dbReference type="NCBI Taxonomy" id="454284"/>
    <lineage>
        <taxon>Eukaryota</taxon>
        <taxon>Fungi</taxon>
        <taxon>Dikarya</taxon>
        <taxon>Ascomycota</taxon>
        <taxon>Pezizomycotina</taxon>
        <taxon>Eurotiomycetes</taxon>
        <taxon>Eurotiomycetidae</taxon>
        <taxon>Onygenales</taxon>
        <taxon>Onygenaceae</taxon>
        <taxon>Coccidioides</taxon>
    </lineage>
</organism>
<comment type="function">
    <text evidence="14">Dicer-like endonuclease involved in cleaving double-stranded RNA in the RNA interference (RNAi) pathway. Produces 21 to 25 bp dsRNAs (siRNAs) which target the selective destruction of homologous RNAs leading to sequence-specific suppression of gene expression, called post-transcriptional gene silencing (PTGS). Part of a broad host defense response against viral infection and transposons.</text>
</comment>
<dbReference type="GO" id="GO:0050688">
    <property type="term" value="P:regulation of defense response to virus"/>
    <property type="evidence" value="ECO:0007669"/>
    <property type="project" value="UniProtKB-KW"/>
</dbReference>
<dbReference type="GO" id="GO:0051607">
    <property type="term" value="P:defense response to virus"/>
    <property type="evidence" value="ECO:0007669"/>
    <property type="project" value="UniProtKB-KW"/>
</dbReference>
<dbReference type="PROSITE" id="PS51327">
    <property type="entry name" value="DICER_DSRBF"/>
    <property type="match status" value="1"/>
</dbReference>
<dbReference type="OrthoDB" id="416741at2759"/>
<dbReference type="CDD" id="cd00593">
    <property type="entry name" value="RIBOc"/>
    <property type="match status" value="2"/>
</dbReference>
<dbReference type="SMART" id="SM00490">
    <property type="entry name" value="HELICc"/>
    <property type="match status" value="1"/>
</dbReference>
<dbReference type="GO" id="GO:0004525">
    <property type="term" value="F:ribonuclease III activity"/>
    <property type="evidence" value="ECO:0007669"/>
    <property type="project" value="InterPro"/>
</dbReference>
<dbReference type="Pfam" id="PF03368">
    <property type="entry name" value="Dicer_dimer"/>
    <property type="match status" value="1"/>
</dbReference>
<evidence type="ECO:0000313" key="22">
    <source>
        <dbReference type="Proteomes" id="UP000054567"/>
    </source>
</evidence>
<comment type="cofactor">
    <cofactor evidence="1">
        <name>Mn(2+)</name>
        <dbReference type="ChEBI" id="CHEBI:29035"/>
    </cofactor>
</comment>
<evidence type="ECO:0000256" key="10">
    <source>
        <dbReference type="ARBA" id="ARBA00022842"/>
    </source>
</evidence>
<dbReference type="InterPro" id="IPR038248">
    <property type="entry name" value="Dicer_dimer_sf"/>
</dbReference>
<dbReference type="InterPro" id="IPR000999">
    <property type="entry name" value="RNase_III_dom"/>
</dbReference>
<evidence type="ECO:0008006" key="23">
    <source>
        <dbReference type="Google" id="ProtNLM"/>
    </source>
</evidence>
<dbReference type="EMBL" id="DS268112">
    <property type="protein sequence ID" value="KMM70849.1"/>
    <property type="molecule type" value="Genomic_DNA"/>
</dbReference>
<reference evidence="22" key="3">
    <citation type="journal article" date="2010" name="Genome Res.">
        <title>Population genomic sequencing of Coccidioides fungi reveals recent hybridization and transposon control.</title>
        <authorList>
            <person name="Neafsey D.E."/>
            <person name="Barker B.M."/>
            <person name="Sharpton T.J."/>
            <person name="Stajich J.E."/>
            <person name="Park D.J."/>
            <person name="Whiston E."/>
            <person name="Hung C.-Y."/>
            <person name="McMahan C."/>
            <person name="White J."/>
            <person name="Sykes S."/>
            <person name="Heiman D."/>
            <person name="Young S."/>
            <person name="Zeng Q."/>
            <person name="Abouelleil A."/>
            <person name="Aftuck L."/>
            <person name="Bessette D."/>
            <person name="Brown A."/>
            <person name="FitzGerald M."/>
            <person name="Lui A."/>
            <person name="Macdonald J.P."/>
            <person name="Priest M."/>
            <person name="Orbach M.J."/>
            <person name="Galgiani J.N."/>
            <person name="Kirkland T.N."/>
            <person name="Cole G.T."/>
            <person name="Birren B.W."/>
            <person name="Henn M.R."/>
            <person name="Taylor J.W."/>
            <person name="Rounsley S.D."/>
        </authorList>
    </citation>
    <scope>NUCLEOTIDE SEQUENCE [LARGE SCALE GENOMIC DNA]</scope>
    <source>
        <strain evidence="22">RMSCC 3488</strain>
    </source>
</reference>
<evidence type="ECO:0000259" key="18">
    <source>
        <dbReference type="PROSITE" id="PS51192"/>
    </source>
</evidence>
<dbReference type="InterPro" id="IPR001650">
    <property type="entry name" value="Helicase_C-like"/>
</dbReference>
<keyword evidence="8" id="KW-0347">Helicase</keyword>
<keyword evidence="6" id="KW-0547">Nucleotide-binding</keyword>
<dbReference type="GO" id="GO:0005524">
    <property type="term" value="F:ATP binding"/>
    <property type="evidence" value="ECO:0007669"/>
    <property type="project" value="UniProtKB-KW"/>
</dbReference>
<evidence type="ECO:0000256" key="13">
    <source>
        <dbReference type="ARBA" id="ARBA00023211"/>
    </source>
</evidence>
<dbReference type="Gene3D" id="1.10.1520.10">
    <property type="entry name" value="Ribonuclease III domain"/>
    <property type="match status" value="2"/>
</dbReference>
<evidence type="ECO:0000256" key="7">
    <source>
        <dbReference type="ARBA" id="ARBA00022801"/>
    </source>
</evidence>
<keyword evidence="7" id="KW-0378">Hydrolase</keyword>
<feature type="domain" description="RNase III" evidence="17">
    <location>
        <begin position="1141"/>
        <end position="1323"/>
    </location>
</feature>
<comment type="cofactor">
    <cofactor evidence="2">
        <name>Mg(2+)</name>
        <dbReference type="ChEBI" id="CHEBI:18420"/>
    </cofactor>
</comment>
<evidence type="ECO:0000256" key="11">
    <source>
        <dbReference type="ARBA" id="ARBA00022884"/>
    </source>
</evidence>
<evidence type="ECO:0000256" key="8">
    <source>
        <dbReference type="ARBA" id="ARBA00022806"/>
    </source>
</evidence>
<evidence type="ECO:0000256" key="2">
    <source>
        <dbReference type="ARBA" id="ARBA00001946"/>
    </source>
</evidence>
<evidence type="ECO:0000256" key="12">
    <source>
        <dbReference type="ARBA" id="ARBA00023118"/>
    </source>
</evidence>
<dbReference type="SUPFAM" id="SSF52540">
    <property type="entry name" value="P-loop containing nucleoside triphosphate hydrolases"/>
    <property type="match status" value="1"/>
</dbReference>
<dbReference type="PANTHER" id="PTHR14950">
    <property type="entry name" value="DICER-RELATED"/>
    <property type="match status" value="1"/>
</dbReference>
<dbReference type="CDD" id="cd18802">
    <property type="entry name" value="SF2_C_dicer"/>
    <property type="match status" value="1"/>
</dbReference>
<dbReference type="InterPro" id="IPR014001">
    <property type="entry name" value="Helicase_ATP-bd"/>
</dbReference>
<dbReference type="PANTHER" id="PTHR14950:SF37">
    <property type="entry name" value="ENDORIBONUCLEASE DICER"/>
    <property type="match status" value="1"/>
</dbReference>
<comment type="similarity">
    <text evidence="15">Belongs to the helicase family. Dicer subfamily.</text>
</comment>
<evidence type="ECO:0000256" key="9">
    <source>
        <dbReference type="ARBA" id="ARBA00022840"/>
    </source>
</evidence>
<dbReference type="SUPFAM" id="SSF69065">
    <property type="entry name" value="RNase III domain-like"/>
    <property type="match status" value="2"/>
</dbReference>
<dbReference type="GO" id="GO:0005634">
    <property type="term" value="C:nucleus"/>
    <property type="evidence" value="ECO:0007669"/>
    <property type="project" value="TreeGrafter"/>
</dbReference>
<evidence type="ECO:0000256" key="5">
    <source>
        <dbReference type="ARBA" id="ARBA00022737"/>
    </source>
</evidence>
<sequence>MSAHTTAEQSPKRRRIHLDNDSKMHFRSILEDGTSKSQEAPLPPRRARGYQLEMLSESLRQNIIVAMDTGSGKTEIAILRIQRELERCPAHKFVWFMAPTVALVEQQHSAISKQLPAFQTRLLTGAANVSHWSTKKIWDDILLNIRIVISTPQVLLDALSNGFVDLHTISLLVFDEAHHCVRDAPANRIMRDFYHYHRQEEGTDGLPHILGLTASPTTRARQTDLEVLEINLNAVCVTPKMHREEMMQFIHMPEYCSIEYQPDVQNFSSIVEKLSVIINELDIENDPFVKFMRRRNDLKSRQRLLDAFENKKTPCLDQLKRCLRRSRVIHRELGPWASERFLTRCIMGLKSKQINASGPQWADWDREDNSYMLNVLSQVVSSTEMGVQNPPDELSRKVHKLIDFLVLEHVNGSIGIVFAEERTIVIMLAQLLSLHPRTKHIKTTAFLGSSASVSRKSDITELHNPIDQSTAIDDLRTGKKDLIIATAVLEEGIDVPICDLVICFDLPKDLRSFIQRRGRARKKGSKFALFLHSEDRATSSELHLMEKTMKQLYLENKRTLEHIQYLENVEEEGYDGFRVASTGALLTLSNARNHLSHFCGTLSAEFIATDPEFVLEGDDTTGFSAKVILPSFLDPKLREFRGILLWKTEKMAKRDASFQAYVALYEAGLVNDYLMPAHHHIDDEDGLEQVEKRPSFAKASGSLNPWAAIAKKWREAKHFYQNLIEISAGAQALPPMVMVLPVELPCDISFRLFWNEHSTLLVSVKRGGQDFAADLIRPAADTTSILLSSLFSQKMVPGSRDFSWLFVPQMESIPSAIREWCDSVTGTISLHDIRDCDMAGFENPGLVRPMDNTARPCTFEKLVWRKCVPAETSDGASLSEQVTYDREVPHIEGTVWPKRTDFLHRLEPSNTSKAHHTAKCFYPANNCSVDRLPVEYSQFALFIPCLIHSIENYFIANELAQTILHPVGFSNLSLVLTAISSSAAREASNYQRLEFLGDSLLKLHTSIQLAADHPLWPEGRLTMRKGNVVSNGYLANAALQTGLDKFILTKPFTGAKWRPSYNTDHINTGDMTEPTREMSTKVLADVVEALIGAANIDGGENKILNCLKIFIPDIKWSPLNECVNILHHQQDSFSDENNNMLSEIEGLVGYTFKKKPLLLAAVTHPSSKGSGHSYQRLEFVGDSILDIIVVQELFESPRGFHHFDMHLMRTALVNADFLAFLCMNAYREEDRGEAVENSKRRVTVAMTKRRAYLWGFMKHSASWDIVNAQQRAAKQYEKLHEEIDEKLRSSKTYPWTLLCRLDAAKFFSDIVESILGAIFIDSQGSMPACGIFLERIGLIPYLKRVLSEDLDLMHPKERLGLLAGTLSVKYETKRTQGVEPQRWECAARVGDEEVVRVDCRVSRVDAETTAAEAAVAILKTRKLQAEASNKVAECDSDVLGKLMSVHVG</sequence>
<keyword evidence="10" id="KW-0460">Magnesium</keyword>
<dbReference type="VEuPathDB" id="FungiDB:CPAG_07160"/>
<protein>
    <recommendedName>
        <fullName evidence="23">Dicer-like protein 2</fullName>
    </recommendedName>
</protein>
<evidence type="ECO:0000256" key="14">
    <source>
        <dbReference type="ARBA" id="ARBA00025403"/>
    </source>
</evidence>
<keyword evidence="12" id="KW-0051">Antiviral defense</keyword>
<keyword evidence="5" id="KW-0677">Repeat</keyword>
<evidence type="ECO:0000256" key="15">
    <source>
        <dbReference type="PROSITE-ProRule" id="PRU00657"/>
    </source>
</evidence>
<dbReference type="PROSITE" id="PS51192">
    <property type="entry name" value="HELICASE_ATP_BIND_1"/>
    <property type="match status" value="1"/>
</dbReference>
<evidence type="ECO:0000313" key="21">
    <source>
        <dbReference type="EMBL" id="KMM70849.1"/>
    </source>
</evidence>
<dbReference type="GO" id="GO:0005737">
    <property type="term" value="C:cytoplasm"/>
    <property type="evidence" value="ECO:0007669"/>
    <property type="project" value="TreeGrafter"/>
</dbReference>
<dbReference type="Pfam" id="PF00636">
    <property type="entry name" value="Ribonuclease_3"/>
    <property type="match status" value="2"/>
</dbReference>
<keyword evidence="4" id="KW-0479">Metal-binding</keyword>
<evidence type="ECO:0000256" key="16">
    <source>
        <dbReference type="SAM" id="MobiDB-lite"/>
    </source>
</evidence>
<dbReference type="InterPro" id="IPR027417">
    <property type="entry name" value="P-loop_NTPase"/>
</dbReference>
<accession>A0A0J6FPE1</accession>
<dbReference type="Gene3D" id="3.30.160.380">
    <property type="entry name" value="Dicer dimerisation domain"/>
    <property type="match status" value="1"/>
</dbReference>
<feature type="domain" description="Dicer dsRNA-binding fold" evidence="20">
    <location>
        <begin position="591"/>
        <end position="684"/>
    </location>
</feature>
<dbReference type="Proteomes" id="UP000054567">
    <property type="component" value="Unassembled WGS sequence"/>
</dbReference>
<dbReference type="FunFam" id="1.10.1520.10:FF:000032">
    <property type="entry name" value="Dicer-like protein 2"/>
    <property type="match status" value="1"/>
</dbReference>
<dbReference type="SMART" id="SM00487">
    <property type="entry name" value="DEXDc"/>
    <property type="match status" value="1"/>
</dbReference>
<name>A0A0J6FPE1_COCPO</name>
<keyword evidence="9" id="KW-0067">ATP-binding</keyword>
<dbReference type="InterPro" id="IPR011545">
    <property type="entry name" value="DEAD/DEAH_box_helicase_dom"/>
</dbReference>
<dbReference type="SMART" id="SM00535">
    <property type="entry name" value="RIBOc"/>
    <property type="match status" value="2"/>
</dbReference>
<dbReference type="GO" id="GO:0003723">
    <property type="term" value="F:RNA binding"/>
    <property type="evidence" value="ECO:0007669"/>
    <property type="project" value="UniProtKB-UniRule"/>
</dbReference>
<feature type="domain" description="Helicase ATP-binding" evidence="18">
    <location>
        <begin position="54"/>
        <end position="234"/>
    </location>
</feature>
<dbReference type="Pfam" id="PF00271">
    <property type="entry name" value="Helicase_C"/>
    <property type="match status" value="1"/>
</dbReference>
<evidence type="ECO:0000256" key="6">
    <source>
        <dbReference type="ARBA" id="ARBA00022741"/>
    </source>
</evidence>
<dbReference type="CDD" id="cd18034">
    <property type="entry name" value="DEXHc_dicer"/>
    <property type="match status" value="1"/>
</dbReference>
<feature type="region of interest" description="Disordered" evidence="16">
    <location>
        <begin position="1"/>
        <end position="21"/>
    </location>
</feature>
<reference evidence="21 22" key="1">
    <citation type="submission" date="2007-06" db="EMBL/GenBank/DDBJ databases">
        <title>The Genome Sequence of Coccidioides posadasii RMSCC_3488.</title>
        <authorList>
            <consortium name="Coccidioides Genome Resources Consortium"/>
            <consortium name="The Broad Institute Genome Sequencing Platform"/>
            <person name="Henn M.R."/>
            <person name="Sykes S."/>
            <person name="Young S."/>
            <person name="Jaffe D."/>
            <person name="Berlin A."/>
            <person name="Alvarez P."/>
            <person name="Butler J."/>
            <person name="Gnerre S."/>
            <person name="Grabherr M."/>
            <person name="Mauceli E."/>
            <person name="Brockman W."/>
            <person name="Kodira C."/>
            <person name="Alvarado L."/>
            <person name="Zeng Q."/>
            <person name="Crawford M."/>
            <person name="Antoine C."/>
            <person name="Devon K."/>
            <person name="Galgiani J."/>
            <person name="Orsborn K."/>
            <person name="Lewis M.L."/>
            <person name="Nusbaum C."/>
            <person name="Galagan J."/>
            <person name="Birren B."/>
        </authorList>
    </citation>
    <scope>NUCLEOTIDE SEQUENCE [LARGE SCALE GENOMIC DNA]</scope>
    <source>
        <strain evidence="21 22">RMSCC 3488</strain>
    </source>
</reference>
<evidence type="ECO:0000259" key="19">
    <source>
        <dbReference type="PROSITE" id="PS51194"/>
    </source>
</evidence>
<dbReference type="InterPro" id="IPR005034">
    <property type="entry name" value="Dicer_dimerisation"/>
</dbReference>
<feature type="domain" description="RNase III" evidence="17">
    <location>
        <begin position="956"/>
        <end position="1099"/>
    </location>
</feature>
<evidence type="ECO:0000259" key="17">
    <source>
        <dbReference type="PROSITE" id="PS50142"/>
    </source>
</evidence>
<proteinExistence type="inferred from homology"/>
<dbReference type="InterPro" id="IPR036389">
    <property type="entry name" value="RNase_III_sf"/>
</dbReference>
<dbReference type="GO" id="GO:0030422">
    <property type="term" value="P:siRNA processing"/>
    <property type="evidence" value="ECO:0007669"/>
    <property type="project" value="TreeGrafter"/>
</dbReference>
<evidence type="ECO:0000256" key="1">
    <source>
        <dbReference type="ARBA" id="ARBA00001936"/>
    </source>
</evidence>
<reference evidence="22" key="2">
    <citation type="journal article" date="2009" name="Genome Res.">
        <title>Comparative genomic analyses of the human fungal pathogens Coccidioides and their relatives.</title>
        <authorList>
            <person name="Sharpton T.J."/>
            <person name="Stajich J.E."/>
            <person name="Rounsley S.D."/>
            <person name="Gardner M.J."/>
            <person name="Wortman J.R."/>
            <person name="Jordar V.S."/>
            <person name="Maiti R."/>
            <person name="Kodira C.D."/>
            <person name="Neafsey D.E."/>
            <person name="Zeng Q."/>
            <person name="Hung C.-Y."/>
            <person name="McMahan C."/>
            <person name="Muszewska A."/>
            <person name="Grynberg M."/>
            <person name="Mandel M.A."/>
            <person name="Kellner E.M."/>
            <person name="Barker B.M."/>
            <person name="Galgiani J.N."/>
            <person name="Orbach M.J."/>
            <person name="Kirkland T.N."/>
            <person name="Cole G.T."/>
            <person name="Henn M.R."/>
            <person name="Birren B.W."/>
            <person name="Taylor J.W."/>
        </authorList>
    </citation>
    <scope>NUCLEOTIDE SEQUENCE [LARGE SCALE GENOMIC DNA]</scope>
    <source>
        <strain evidence="22">RMSCC 3488</strain>
    </source>
</reference>
<gene>
    <name evidence="21" type="ORF">CPAG_07160</name>
</gene>
<evidence type="ECO:0000259" key="20">
    <source>
        <dbReference type="PROSITE" id="PS51327"/>
    </source>
</evidence>
<dbReference type="PROSITE" id="PS00517">
    <property type="entry name" value="RNASE_3_1"/>
    <property type="match status" value="2"/>
</dbReference>
<dbReference type="PROSITE" id="PS50142">
    <property type="entry name" value="RNASE_3_2"/>
    <property type="match status" value="2"/>
</dbReference>
<keyword evidence="11 15" id="KW-0694">RNA-binding</keyword>
<dbReference type="PROSITE" id="PS51194">
    <property type="entry name" value="HELICASE_CTER"/>
    <property type="match status" value="1"/>
</dbReference>